<dbReference type="SUPFAM" id="SSF140931">
    <property type="entry name" value="Fic-like"/>
    <property type="match status" value="1"/>
</dbReference>
<feature type="domain" description="Fido" evidence="1">
    <location>
        <begin position="179"/>
        <end position="317"/>
    </location>
</feature>
<dbReference type="Pfam" id="PF02661">
    <property type="entry name" value="Fic"/>
    <property type="match status" value="1"/>
</dbReference>
<evidence type="ECO:0000313" key="3">
    <source>
        <dbReference type="Proteomes" id="UP000199663"/>
    </source>
</evidence>
<dbReference type="InterPro" id="IPR003812">
    <property type="entry name" value="Fido"/>
</dbReference>
<dbReference type="PANTHER" id="PTHR35810:SF1">
    <property type="entry name" value="CYTOPLASMIC PROTEIN"/>
    <property type="match status" value="1"/>
</dbReference>
<reference evidence="2 3" key="1">
    <citation type="submission" date="2016-10" db="EMBL/GenBank/DDBJ databases">
        <authorList>
            <person name="Varghese N."/>
            <person name="Submissions S."/>
        </authorList>
    </citation>
    <scope>NUCLEOTIDE SEQUENCE [LARGE SCALE GENOMIC DNA]</scope>
    <source>
        <strain evidence="2 3">DSM 17997</strain>
    </source>
</reference>
<dbReference type="PANTHER" id="PTHR35810">
    <property type="entry name" value="CYTOPLASMIC PROTEIN-RELATED"/>
    <property type="match status" value="1"/>
</dbReference>
<dbReference type="Proteomes" id="UP000199663">
    <property type="component" value="Unassembled WGS sequence"/>
</dbReference>
<dbReference type="InterPro" id="IPR011204">
    <property type="entry name" value="Virulence_RhuM-like"/>
</dbReference>
<gene>
    <name evidence="2" type="ORF">SAMN05444412_11545</name>
</gene>
<comment type="caution">
    <text evidence="2">The sequence shown here is derived from an EMBL/GenBank/DDBJ whole genome shotgun (WGS) entry which is preliminary data.</text>
</comment>
<dbReference type="Pfam" id="PF13310">
    <property type="entry name" value="Virulence_RhuM"/>
    <property type="match status" value="1"/>
</dbReference>
<dbReference type="InterPro" id="IPR053737">
    <property type="entry name" value="Type_II_TA_Toxin"/>
</dbReference>
<dbReference type="EMBL" id="FNQC01000015">
    <property type="protein sequence ID" value="SDZ45100.1"/>
    <property type="molecule type" value="Genomic_DNA"/>
</dbReference>
<dbReference type="Gene3D" id="1.20.120.1870">
    <property type="entry name" value="Fic/DOC protein, Fido domain"/>
    <property type="match status" value="1"/>
</dbReference>
<protein>
    <submittedName>
        <fullName evidence="2">Fic/DOC family protein</fullName>
    </submittedName>
</protein>
<keyword evidence="3" id="KW-1185">Reference proteome</keyword>
<organism evidence="2 3">
    <name type="scientific">Rhodonellum ikkaensis</name>
    <dbReference type="NCBI Taxonomy" id="336829"/>
    <lineage>
        <taxon>Bacteria</taxon>
        <taxon>Pseudomonadati</taxon>
        <taxon>Bacteroidota</taxon>
        <taxon>Cytophagia</taxon>
        <taxon>Cytophagales</taxon>
        <taxon>Cytophagaceae</taxon>
        <taxon>Rhodonellum</taxon>
    </lineage>
</organism>
<dbReference type="RefSeq" id="WP_019599375.1">
    <property type="nucleotide sequence ID" value="NZ_FNQC01000015.1"/>
</dbReference>
<dbReference type="PROSITE" id="PS51459">
    <property type="entry name" value="FIDO"/>
    <property type="match status" value="1"/>
</dbReference>
<name>A0A1H3T4Y1_9BACT</name>
<evidence type="ECO:0000259" key="1">
    <source>
        <dbReference type="PROSITE" id="PS51459"/>
    </source>
</evidence>
<sequence>MKQTGEIVIYQSGQDAPTIQVLLENDTLWLDQYQISELFGTDRTSIVRHIRNIYKTSELDEKATCAKITQVQQEGERTVKRLIKIYNLDLIISVGYRVNSKQGTAFRIWANKIIKDHLVKGYTINEKRLLELQKTIKLVNRTIQSLGSDDQTKGIFEVLSEFSTALDILDDYDHQRLGLSDTPIQATFRISYKEAKHAVDELKKRFGGSSLFGNEKDQSFRGSISAIDQTFDGKELYRSLEEKAAHLLYFVVKNHSFSDGNKRIAAWLFIWYLEKNKSLYYPDGTKRISESTLVALTLLIAESKPEEKEMMINVIVNLINRT</sequence>
<dbReference type="InterPro" id="IPR036597">
    <property type="entry name" value="Fido-like_dom_sf"/>
</dbReference>
<accession>A0A1H3T4Y1</accession>
<evidence type="ECO:0000313" key="2">
    <source>
        <dbReference type="EMBL" id="SDZ45100.1"/>
    </source>
</evidence>
<proteinExistence type="predicted"/>